<dbReference type="EMBL" id="JAUNZN010000001">
    <property type="protein sequence ID" value="KAK4829314.1"/>
    <property type="molecule type" value="Genomic_DNA"/>
</dbReference>
<keyword evidence="3" id="KW-1185">Reference proteome</keyword>
<reference evidence="2 3" key="1">
    <citation type="journal article" date="2023" name="J. Hered.">
        <title>Chromosome-level genome of the wood stork (Mycteria americana) provides insight into avian chromosome evolution.</title>
        <authorList>
            <person name="Flamio R. Jr."/>
            <person name="Ramstad K.M."/>
        </authorList>
    </citation>
    <scope>NUCLEOTIDE SEQUENCE [LARGE SCALE GENOMIC DNA]</scope>
    <source>
        <strain evidence="2">JAX WOST 10</strain>
    </source>
</reference>
<dbReference type="Proteomes" id="UP001333110">
    <property type="component" value="Unassembled WGS sequence"/>
</dbReference>
<evidence type="ECO:0000256" key="1">
    <source>
        <dbReference type="SAM" id="MobiDB-lite"/>
    </source>
</evidence>
<name>A0AAN7NRQ5_MYCAM</name>
<feature type="compositionally biased region" description="Basic and acidic residues" evidence="1">
    <location>
        <begin position="55"/>
        <end position="68"/>
    </location>
</feature>
<protein>
    <submittedName>
        <fullName evidence="2">Uncharacterized protein</fullName>
    </submittedName>
</protein>
<evidence type="ECO:0000313" key="3">
    <source>
        <dbReference type="Proteomes" id="UP001333110"/>
    </source>
</evidence>
<evidence type="ECO:0000313" key="2">
    <source>
        <dbReference type="EMBL" id="KAK4829314.1"/>
    </source>
</evidence>
<organism evidence="2 3">
    <name type="scientific">Mycteria americana</name>
    <name type="common">Wood stork</name>
    <dbReference type="NCBI Taxonomy" id="33587"/>
    <lineage>
        <taxon>Eukaryota</taxon>
        <taxon>Metazoa</taxon>
        <taxon>Chordata</taxon>
        <taxon>Craniata</taxon>
        <taxon>Vertebrata</taxon>
        <taxon>Euteleostomi</taxon>
        <taxon>Archelosauria</taxon>
        <taxon>Archosauria</taxon>
        <taxon>Dinosauria</taxon>
        <taxon>Saurischia</taxon>
        <taxon>Theropoda</taxon>
        <taxon>Coelurosauria</taxon>
        <taxon>Aves</taxon>
        <taxon>Neognathae</taxon>
        <taxon>Neoaves</taxon>
        <taxon>Aequornithes</taxon>
        <taxon>Ciconiiformes</taxon>
        <taxon>Ciconiidae</taxon>
        <taxon>Mycteria</taxon>
    </lineage>
</organism>
<gene>
    <name evidence="2" type="ORF">QYF61_003190</name>
</gene>
<feature type="compositionally biased region" description="Polar residues" evidence="1">
    <location>
        <begin position="69"/>
        <end position="80"/>
    </location>
</feature>
<feature type="compositionally biased region" description="Basic and acidic residues" evidence="1">
    <location>
        <begin position="138"/>
        <end position="154"/>
    </location>
</feature>
<proteinExistence type="predicted"/>
<feature type="region of interest" description="Disordered" evidence="1">
    <location>
        <begin position="120"/>
        <end position="169"/>
    </location>
</feature>
<comment type="caution">
    <text evidence="2">The sequence shown here is derived from an EMBL/GenBank/DDBJ whole genome shotgun (WGS) entry which is preliminary data.</text>
</comment>
<feature type="region of interest" description="Disordered" evidence="1">
    <location>
        <begin position="55"/>
        <end position="80"/>
    </location>
</feature>
<accession>A0AAN7NRQ5</accession>
<dbReference type="AlphaFoldDB" id="A0AAN7NRQ5"/>
<sequence length="208" mass="23364">MSHKWGYFWFQNEVGKEDGFRIDDDDDDDDDEDDDDDYHYYYYFIATVSTAATKEKTADATEHLREQQEFTGSGSSATGTDVQALEGLDAQWSGDSELVSDSLELLLLDPLLESPEARALDCGTPRLPAPHSPAGSGEGRKENKNIKKPHESSSHMRSKGQGKGRKSVASRWREVILPLYSVLVWAPQYKRDMEQLQQGAMKKTNGLE</sequence>
<feature type="compositionally biased region" description="Basic residues" evidence="1">
    <location>
        <begin position="156"/>
        <end position="168"/>
    </location>
</feature>